<keyword evidence="8" id="KW-1185">Reference proteome</keyword>
<proteinExistence type="inferred from homology"/>
<dbReference type="InterPro" id="IPR013783">
    <property type="entry name" value="Ig-like_fold"/>
</dbReference>
<dbReference type="Pfam" id="PF07686">
    <property type="entry name" value="V-set"/>
    <property type="match status" value="1"/>
</dbReference>
<feature type="chain" id="PRO_5046731077" description="Immunoglobulin V-set domain-containing protein" evidence="6">
    <location>
        <begin position="43"/>
        <end position="284"/>
    </location>
</feature>
<dbReference type="InterPro" id="IPR036179">
    <property type="entry name" value="Ig-like_dom_sf"/>
</dbReference>
<dbReference type="RefSeq" id="XP_072835939.1">
    <property type="nucleotide sequence ID" value="XM_072979838.1"/>
</dbReference>
<dbReference type="SUPFAM" id="SSF48726">
    <property type="entry name" value="Immunoglobulin"/>
    <property type="match status" value="1"/>
</dbReference>
<accession>A0ABM5ES19</accession>
<evidence type="ECO:0000256" key="4">
    <source>
        <dbReference type="ARBA" id="ARBA00038222"/>
    </source>
</evidence>
<keyword evidence="1 6" id="KW-0732">Signal</keyword>
<comment type="similarity">
    <text evidence="4">Belongs to the immunoglobulin superfamily. CEA family.</text>
</comment>
<gene>
    <name evidence="9" type="primary">LOC110089458</name>
</gene>
<keyword evidence="3" id="KW-0393">Immunoglobulin domain</keyword>
<dbReference type="PANTHER" id="PTHR44427">
    <property type="entry name" value="CARCINOEMBRYONIC ANTIGEN-RELATED CELL ADHESION MOLECULE 19"/>
    <property type="match status" value="1"/>
</dbReference>
<reference evidence="9" key="1">
    <citation type="submission" date="2025-08" db="UniProtKB">
        <authorList>
            <consortium name="RefSeq"/>
        </authorList>
    </citation>
    <scope>IDENTIFICATION</scope>
</reference>
<keyword evidence="5" id="KW-0472">Membrane</keyword>
<organism evidence="8 9">
    <name type="scientific">Pogona vitticeps</name>
    <name type="common">central bearded dragon</name>
    <dbReference type="NCBI Taxonomy" id="103695"/>
    <lineage>
        <taxon>Eukaryota</taxon>
        <taxon>Metazoa</taxon>
        <taxon>Chordata</taxon>
        <taxon>Craniata</taxon>
        <taxon>Vertebrata</taxon>
        <taxon>Euteleostomi</taxon>
        <taxon>Lepidosauria</taxon>
        <taxon>Squamata</taxon>
        <taxon>Bifurcata</taxon>
        <taxon>Unidentata</taxon>
        <taxon>Episquamata</taxon>
        <taxon>Toxicofera</taxon>
        <taxon>Iguania</taxon>
        <taxon>Acrodonta</taxon>
        <taxon>Agamidae</taxon>
        <taxon>Amphibolurinae</taxon>
        <taxon>Pogona</taxon>
    </lineage>
</organism>
<evidence type="ECO:0000256" key="5">
    <source>
        <dbReference type="SAM" id="Phobius"/>
    </source>
</evidence>
<dbReference type="Gene3D" id="2.60.40.10">
    <property type="entry name" value="Immunoglobulins"/>
    <property type="match status" value="1"/>
</dbReference>
<feature type="domain" description="Immunoglobulin V-set" evidence="7">
    <location>
        <begin position="56"/>
        <end position="147"/>
    </location>
</feature>
<evidence type="ECO:0000313" key="8">
    <source>
        <dbReference type="Proteomes" id="UP001652642"/>
    </source>
</evidence>
<evidence type="ECO:0000256" key="6">
    <source>
        <dbReference type="SAM" id="SignalP"/>
    </source>
</evidence>
<keyword evidence="5" id="KW-0812">Transmembrane</keyword>
<keyword evidence="2" id="KW-0325">Glycoprotein</keyword>
<evidence type="ECO:0000259" key="7">
    <source>
        <dbReference type="Pfam" id="PF07686"/>
    </source>
</evidence>
<name>A0ABM5ES19_9SAUR</name>
<feature type="signal peptide" evidence="6">
    <location>
        <begin position="1"/>
        <end position="42"/>
    </location>
</feature>
<dbReference type="PANTHER" id="PTHR44427:SF1">
    <property type="entry name" value="CARCINOEMBRYONIC ANTIGEN-RELATED CELL ADHESION MOLECULE 1"/>
    <property type="match status" value="1"/>
</dbReference>
<evidence type="ECO:0000313" key="9">
    <source>
        <dbReference type="RefSeq" id="XP_072835939.1"/>
    </source>
</evidence>
<dbReference type="GeneID" id="110089458"/>
<dbReference type="InterPro" id="IPR013106">
    <property type="entry name" value="Ig_V-set"/>
</dbReference>
<evidence type="ECO:0000256" key="1">
    <source>
        <dbReference type="ARBA" id="ARBA00022729"/>
    </source>
</evidence>
<protein>
    <recommendedName>
        <fullName evidence="7">Immunoglobulin V-set domain-containing protein</fullName>
    </recommendedName>
</protein>
<evidence type="ECO:0000256" key="3">
    <source>
        <dbReference type="ARBA" id="ARBA00023319"/>
    </source>
</evidence>
<keyword evidence="5" id="KW-1133">Transmembrane helix</keyword>
<feature type="transmembrane region" description="Helical" evidence="5">
    <location>
        <begin position="196"/>
        <end position="218"/>
    </location>
</feature>
<sequence length="284" mass="31238">MGRNPEDQRLSHPGFPLARKTSWLGALLAAAILSSCCPLSHAQSMWKVKVEPAKPNQGQSVTLTPENAQFPGHTDVSQCSWYRERLDANSVIISQQRNVFAKGASDFQQSKGPAYTGREELIPSCSLSITYLQLKDSGVYKVVIDDNVAEAGTAQLEVIDPTKTTTTSSTTIATTFIVTTKNPVTVKTESVPLSSFIWIITCLVVIVALLLTVAYFVFHVHRLKNMMTSAQTASYENFPPSKQGKPESSNEANNIYQSLQIGHHGEYDQLSWKQSNPQATGLRY</sequence>
<dbReference type="Proteomes" id="UP001652642">
    <property type="component" value="Chromosome 9"/>
</dbReference>
<dbReference type="InterPro" id="IPR050831">
    <property type="entry name" value="CEA_cell_adhesion"/>
</dbReference>
<evidence type="ECO:0000256" key="2">
    <source>
        <dbReference type="ARBA" id="ARBA00023180"/>
    </source>
</evidence>